<feature type="domain" description="F-box" evidence="1">
    <location>
        <begin position="16"/>
        <end position="55"/>
    </location>
</feature>
<dbReference type="InterPro" id="IPR036047">
    <property type="entry name" value="F-box-like_dom_sf"/>
</dbReference>
<keyword evidence="3" id="KW-1185">Reference proteome</keyword>
<dbReference type="PANTHER" id="PTHR24414">
    <property type="entry name" value="F-BOX/KELCH-REPEAT PROTEIN SKIP4"/>
    <property type="match status" value="1"/>
</dbReference>
<dbReference type="Pfam" id="PF25210">
    <property type="entry name" value="Kelch_FKB95"/>
    <property type="match status" value="1"/>
</dbReference>
<evidence type="ECO:0000313" key="3">
    <source>
        <dbReference type="Proteomes" id="UP000030645"/>
    </source>
</evidence>
<dbReference type="SUPFAM" id="SSF117281">
    <property type="entry name" value="Kelch motif"/>
    <property type="match status" value="1"/>
</dbReference>
<dbReference type="AlphaFoldDB" id="W9SAK0"/>
<dbReference type="Proteomes" id="UP000030645">
    <property type="component" value="Unassembled WGS sequence"/>
</dbReference>
<protein>
    <submittedName>
        <fullName evidence="2">F-box/kelch-repeat protein SKIP6</fullName>
    </submittedName>
</protein>
<name>W9SAK0_9ROSA</name>
<organism evidence="2 3">
    <name type="scientific">Morus notabilis</name>
    <dbReference type="NCBI Taxonomy" id="981085"/>
    <lineage>
        <taxon>Eukaryota</taxon>
        <taxon>Viridiplantae</taxon>
        <taxon>Streptophyta</taxon>
        <taxon>Embryophyta</taxon>
        <taxon>Tracheophyta</taxon>
        <taxon>Spermatophyta</taxon>
        <taxon>Magnoliopsida</taxon>
        <taxon>eudicotyledons</taxon>
        <taxon>Gunneridae</taxon>
        <taxon>Pentapetalae</taxon>
        <taxon>rosids</taxon>
        <taxon>fabids</taxon>
        <taxon>Rosales</taxon>
        <taxon>Moraceae</taxon>
        <taxon>Moreae</taxon>
        <taxon>Morus</taxon>
    </lineage>
</organism>
<dbReference type="InterPro" id="IPR050354">
    <property type="entry name" value="F-box/kelch-repeat_ARATH"/>
</dbReference>
<dbReference type="Pfam" id="PF00646">
    <property type="entry name" value="F-box"/>
    <property type="match status" value="1"/>
</dbReference>
<dbReference type="InterPro" id="IPR006652">
    <property type="entry name" value="Kelch_1"/>
</dbReference>
<evidence type="ECO:0000259" key="1">
    <source>
        <dbReference type="SMART" id="SM00256"/>
    </source>
</evidence>
<dbReference type="Gene3D" id="2.120.10.80">
    <property type="entry name" value="Kelch-type beta propeller"/>
    <property type="match status" value="1"/>
</dbReference>
<dbReference type="KEGG" id="mnt:21391713"/>
<proteinExistence type="predicted"/>
<dbReference type="eggNOG" id="KOG1072">
    <property type="taxonomic scope" value="Eukaryota"/>
</dbReference>
<dbReference type="InterPro" id="IPR015915">
    <property type="entry name" value="Kelch-typ_b-propeller"/>
</dbReference>
<dbReference type="SMART" id="SM00612">
    <property type="entry name" value="Kelch"/>
    <property type="match status" value="1"/>
</dbReference>
<accession>W9SAK0</accession>
<gene>
    <name evidence="2" type="ORF">L484_008342</name>
</gene>
<dbReference type="EMBL" id="KE345890">
    <property type="protein sequence ID" value="EXC19717.1"/>
    <property type="molecule type" value="Genomic_DNA"/>
</dbReference>
<dbReference type="InterPro" id="IPR001810">
    <property type="entry name" value="F-box_dom"/>
</dbReference>
<evidence type="ECO:0000313" key="2">
    <source>
        <dbReference type="EMBL" id="EXC19717.1"/>
    </source>
</evidence>
<dbReference type="PANTHER" id="PTHR24414:SF23">
    <property type="entry name" value="F-BOX_KELCH-REPEAT PROTEIN SKIP6"/>
    <property type="match status" value="1"/>
</dbReference>
<sequence>MSFTEWPPTEVLIPSLPNDVALNILARVPRQFHPVLSAVSKPIRSAVSSPHFFTLRSLLNVTETLLYLKVRAFRGIYEYDHWFAVHRNPNPTNNNLLKFAPVPRIPIENELRFSAYVAVGPKVYVIGGEYLINSERDREPSSDVWILDCRSHTWERGPSMRSPRNFPSAAVVDGKIYAVGGSSRSRLWAEVLDPAVGRWEYIPCPLDGTYPEVFKFKLVDGNISIWLTSSFASDPKGFRLDTTTKTWEVFETEFSSNTNICVVDGVSYTSFGNNVGKIERFDERIGVWKELKGVEEGKPEYVYGDVQTLINLDGRLVVVFAEMRFEDTTDLKMGMGKAGLWCAEIDVTENGDGDWWGRVHWSEKVLLLPEVTWETPDVFAFFYISERLLVSL</sequence>
<dbReference type="SMART" id="SM00256">
    <property type="entry name" value="FBOX"/>
    <property type="match status" value="1"/>
</dbReference>
<dbReference type="CDD" id="cd22152">
    <property type="entry name" value="F-box_AtAFR-like"/>
    <property type="match status" value="1"/>
</dbReference>
<dbReference type="InterPro" id="IPR057499">
    <property type="entry name" value="Kelch_FKB95"/>
</dbReference>
<dbReference type="OrthoDB" id="1194414at2759"/>
<reference evidence="3" key="1">
    <citation type="submission" date="2013-01" db="EMBL/GenBank/DDBJ databases">
        <title>Draft Genome Sequence of a Mulberry Tree, Morus notabilis C.K. Schneid.</title>
        <authorList>
            <person name="He N."/>
            <person name="Zhao S."/>
        </authorList>
    </citation>
    <scope>NUCLEOTIDE SEQUENCE</scope>
</reference>
<dbReference type="SUPFAM" id="SSF81383">
    <property type="entry name" value="F-box domain"/>
    <property type="match status" value="1"/>
</dbReference>